<dbReference type="SUPFAM" id="SSF88713">
    <property type="entry name" value="Glycoside hydrolase/deacetylase"/>
    <property type="match status" value="1"/>
</dbReference>
<accession>A0A515MLH6</accession>
<dbReference type="RefSeq" id="YP_010666597.1">
    <property type="nucleotide sequence ID" value="NC_070944.1"/>
</dbReference>
<protein>
    <submittedName>
        <fullName evidence="1">Minor tail protein</fullName>
    </submittedName>
</protein>
<evidence type="ECO:0000313" key="1">
    <source>
        <dbReference type="EMBL" id="QDM57501.1"/>
    </source>
</evidence>
<reference evidence="1 2" key="1">
    <citation type="submission" date="2019-05" db="EMBL/GenBank/DDBJ databases">
        <authorList>
            <person name="Guernsey E.K."/>
            <person name="Negron L.R."/>
            <person name="Berry L.J."/>
            <person name="Littrell K.M."/>
            <person name="Buckley J.V."/>
            <person name="Suter H.M."/>
            <person name="Newton W.J."/>
            <person name="Staples A.K."/>
            <person name="King R.A."/>
            <person name="Rinehart C.A."/>
            <person name="Rowland N.S."/>
            <person name="Garlena R.A."/>
            <person name="Russell D.A."/>
            <person name="Pope W.H."/>
            <person name="Jacobs-Sera D."/>
            <person name="Hendrix R.W."/>
            <person name="Hatfull G.F."/>
        </authorList>
    </citation>
    <scope>NUCLEOTIDE SEQUENCE [LARGE SCALE GENOMIC DNA]</scope>
</reference>
<dbReference type="GeneID" id="77942702"/>
<dbReference type="EMBL" id="MK967398">
    <property type="protein sequence ID" value="QDM57501.1"/>
    <property type="molecule type" value="Genomic_DNA"/>
</dbReference>
<gene>
    <name evidence="1" type="primary">18</name>
    <name evidence="1" type="ORF">SEA_JEGGS_18</name>
</gene>
<dbReference type="GO" id="GO:0005975">
    <property type="term" value="P:carbohydrate metabolic process"/>
    <property type="evidence" value="ECO:0007669"/>
    <property type="project" value="InterPro"/>
</dbReference>
<sequence length="602" mass="64198">MTPVYDNYPAVDETNNFAPPVRAAFAASTELKNAIVTKISEQSTVEQAAVEAMNNAAVQAQLAWNKSAMTSGSLNSKVTPCTFPVTNLAVTDRPPIEAYGNCTVVPVASNAVVQEYRTNQAISTLWSRRGLTDGTSWSAWREIDAEAAIAKIYRGLLPSTADLNTTTEDGTYGVASATIANRPTTTNGDVEVRRVGTATLQRYTTVTAIPEVYERRINTDGSGGFDWVRTDAGALKAGSAQTGMARRELLKQKLLARKGIIGTANKGAIALRFDDAHAETASLVIPLLVERRLPFTRVTTSESINGVAIPAGSFTTMQSNCIQYGGEVWAHGKTHGEATKDVDIDAETIGALNTLRSAMPRIPIDCFAPPGGSVSWGGYLPGVTISSWADTRAGQNLIANYAIASGYLPDTYYRPLDGVLRDGQTHYSLDAYTLSNAKVRVDSARDWKVGIVFMFHANNLGTTGNMSVADFTAFLDYIVAQRDAGNLLVLTVSGLAVANKSISYRDDLLANNANHFGNPFAQSFTFPQFRQGIQGSTRELVATVTGTAGTSITSVIGESTINHIIPAGGILNLRHVATIPSDVTALTVSINGNASNVHLYTV</sequence>
<dbReference type="InterPro" id="IPR011330">
    <property type="entry name" value="Glyco_hydro/deAcase_b/a-brl"/>
</dbReference>
<evidence type="ECO:0000313" key="2">
    <source>
        <dbReference type="Proteomes" id="UP000319097"/>
    </source>
</evidence>
<keyword evidence="2" id="KW-1185">Reference proteome</keyword>
<proteinExistence type="predicted"/>
<dbReference type="KEGG" id="vg:77942702"/>
<dbReference type="Gene3D" id="3.20.20.370">
    <property type="entry name" value="Glycoside hydrolase/deacetylase"/>
    <property type="match status" value="1"/>
</dbReference>
<name>A0A515MLH6_9CAUD</name>
<dbReference type="CDD" id="cd19958">
    <property type="entry name" value="pyocin_knob"/>
    <property type="match status" value="2"/>
</dbReference>
<organism evidence="1 2">
    <name type="scientific">Arthrobacter phage JEGGS</name>
    <dbReference type="NCBI Taxonomy" id="2591110"/>
    <lineage>
        <taxon>Viruses</taxon>
        <taxon>Duplodnaviria</taxon>
        <taxon>Heunggongvirae</taxon>
        <taxon>Uroviricota</taxon>
        <taxon>Caudoviricetes</taxon>
        <taxon>Mudcatvirus</taxon>
        <taxon>Mudcatvirus JEGGS</taxon>
    </lineage>
</organism>
<dbReference type="Proteomes" id="UP000319097">
    <property type="component" value="Segment"/>
</dbReference>